<evidence type="ECO:0000313" key="1">
    <source>
        <dbReference type="EMBL" id="CAA9553916.1"/>
    </source>
</evidence>
<dbReference type="InterPro" id="IPR014710">
    <property type="entry name" value="RmlC-like_jellyroll"/>
</dbReference>
<accession>A0A6J4UND2</accession>
<dbReference type="SUPFAM" id="SSF51182">
    <property type="entry name" value="RmlC-like cupins"/>
    <property type="match status" value="1"/>
</dbReference>
<dbReference type="CDD" id="cd02208">
    <property type="entry name" value="cupin_RmlC-like"/>
    <property type="match status" value="1"/>
</dbReference>
<name>A0A6J4UND2_9BACT</name>
<gene>
    <name evidence="1" type="ORF">AVDCRST_MAG43-1289</name>
</gene>
<dbReference type="EMBL" id="CADCWI010000065">
    <property type="protein sequence ID" value="CAA9553916.1"/>
    <property type="molecule type" value="Genomic_DNA"/>
</dbReference>
<reference evidence="1" key="1">
    <citation type="submission" date="2020-02" db="EMBL/GenBank/DDBJ databases">
        <authorList>
            <person name="Meier V. D."/>
        </authorList>
    </citation>
    <scope>NUCLEOTIDE SEQUENCE</scope>
    <source>
        <strain evidence="1">AVDCRST_MAG43</strain>
    </source>
</reference>
<proteinExistence type="predicted"/>
<sequence>MTTDVQALPFPAAVGLTHLRVYDTAGPDGVTGGSPHVHLASTEAYIPIAGNGEVQTLSASAEATFPLYRGNIVWFEPGVIHRLVNVDGELELLVIMQNAGLPEAGDAVFTFADSIMADELAYLNAASLGATADDERIGAALRRRDLAVEGFEHLVRAHRSGDEGPVRTFLERATALKRALAPEWESLVEAGPVRAMRTTQERLSKLEHGDTDGLLSARVQSGSWEIQRPGVGMCGVLQAYAPEGSRV</sequence>
<protein>
    <submittedName>
        <fullName evidence="1">Uncharacterized protein</fullName>
    </submittedName>
</protein>
<dbReference type="AlphaFoldDB" id="A0A6J4UND2"/>
<organism evidence="1">
    <name type="scientific">uncultured Thermomicrobiales bacterium</name>
    <dbReference type="NCBI Taxonomy" id="1645740"/>
    <lineage>
        <taxon>Bacteria</taxon>
        <taxon>Pseudomonadati</taxon>
        <taxon>Thermomicrobiota</taxon>
        <taxon>Thermomicrobia</taxon>
        <taxon>Thermomicrobiales</taxon>
        <taxon>environmental samples</taxon>
    </lineage>
</organism>
<dbReference type="Gene3D" id="2.60.120.10">
    <property type="entry name" value="Jelly Rolls"/>
    <property type="match status" value="1"/>
</dbReference>
<dbReference type="InterPro" id="IPR011051">
    <property type="entry name" value="RmlC_Cupin_sf"/>
</dbReference>